<dbReference type="GO" id="GO:0030313">
    <property type="term" value="C:cell envelope"/>
    <property type="evidence" value="ECO:0007669"/>
    <property type="project" value="UniProtKB-SubCell"/>
</dbReference>
<evidence type="ECO:0000313" key="7">
    <source>
        <dbReference type="Proteomes" id="UP000593892"/>
    </source>
</evidence>
<feature type="domain" description="Multidrug resistance protein MdtA-like C-terminal permuted SH3" evidence="5">
    <location>
        <begin position="331"/>
        <end position="384"/>
    </location>
</feature>
<dbReference type="RefSeq" id="WP_194453147.1">
    <property type="nucleotide sequence ID" value="NZ_CP063849.1"/>
</dbReference>
<dbReference type="NCBIfam" id="TIGR01730">
    <property type="entry name" value="RND_mfp"/>
    <property type="match status" value="1"/>
</dbReference>
<dbReference type="Proteomes" id="UP000593892">
    <property type="component" value="Chromosome"/>
</dbReference>
<reference evidence="6 7" key="1">
    <citation type="submission" date="2020-10" db="EMBL/GenBank/DDBJ databases">
        <title>Complete genome sequence of Paludibaculum fermentans P105T, a facultatively anaerobic acidobacterium capable of dissimilatory Fe(III) reduction.</title>
        <authorList>
            <person name="Dedysh S.N."/>
            <person name="Beletsky A.V."/>
            <person name="Kulichevskaya I.S."/>
            <person name="Mardanov A.V."/>
            <person name="Ravin N.V."/>
        </authorList>
    </citation>
    <scope>NUCLEOTIDE SEQUENCE [LARGE SCALE GENOMIC DNA]</scope>
    <source>
        <strain evidence="6 7">P105</strain>
    </source>
</reference>
<keyword evidence="3 4" id="KW-0175">Coiled coil</keyword>
<evidence type="ECO:0000256" key="2">
    <source>
        <dbReference type="ARBA" id="ARBA00009477"/>
    </source>
</evidence>
<dbReference type="GO" id="GO:0022857">
    <property type="term" value="F:transmembrane transporter activity"/>
    <property type="evidence" value="ECO:0007669"/>
    <property type="project" value="InterPro"/>
</dbReference>
<comment type="subcellular location">
    <subcellularLocation>
        <location evidence="1">Cell envelope</location>
    </subcellularLocation>
</comment>
<comment type="similarity">
    <text evidence="2">Belongs to the membrane fusion protein (MFP) (TC 8.A.1) family.</text>
</comment>
<gene>
    <name evidence="6" type="ORF">IRI77_16550</name>
</gene>
<evidence type="ECO:0000259" key="5">
    <source>
        <dbReference type="Pfam" id="PF25967"/>
    </source>
</evidence>
<dbReference type="GO" id="GO:0016020">
    <property type="term" value="C:membrane"/>
    <property type="evidence" value="ECO:0007669"/>
    <property type="project" value="InterPro"/>
</dbReference>
<organism evidence="6 7">
    <name type="scientific">Paludibaculum fermentans</name>
    <dbReference type="NCBI Taxonomy" id="1473598"/>
    <lineage>
        <taxon>Bacteria</taxon>
        <taxon>Pseudomonadati</taxon>
        <taxon>Acidobacteriota</taxon>
        <taxon>Terriglobia</taxon>
        <taxon>Bryobacterales</taxon>
        <taxon>Bryobacteraceae</taxon>
        <taxon>Paludibaculum</taxon>
    </lineage>
</organism>
<name>A0A7S7SP07_PALFE</name>
<dbReference type="Gene3D" id="2.40.30.170">
    <property type="match status" value="1"/>
</dbReference>
<dbReference type="InterPro" id="IPR006143">
    <property type="entry name" value="RND_pump_MFP"/>
</dbReference>
<evidence type="ECO:0000256" key="3">
    <source>
        <dbReference type="ARBA" id="ARBA00023054"/>
    </source>
</evidence>
<dbReference type="InterPro" id="IPR058627">
    <property type="entry name" value="MdtA-like_C"/>
</dbReference>
<evidence type="ECO:0000313" key="6">
    <source>
        <dbReference type="EMBL" id="QOY91493.1"/>
    </source>
</evidence>
<dbReference type="Pfam" id="PF25967">
    <property type="entry name" value="RND-MFP_C"/>
    <property type="match status" value="1"/>
</dbReference>
<keyword evidence="7" id="KW-1185">Reference proteome</keyword>
<evidence type="ECO:0000256" key="4">
    <source>
        <dbReference type="SAM" id="Coils"/>
    </source>
</evidence>
<dbReference type="AlphaFoldDB" id="A0A7S7SP07"/>
<dbReference type="SUPFAM" id="SSF111369">
    <property type="entry name" value="HlyD-like secretion proteins"/>
    <property type="match status" value="2"/>
</dbReference>
<evidence type="ECO:0000256" key="1">
    <source>
        <dbReference type="ARBA" id="ARBA00004196"/>
    </source>
</evidence>
<dbReference type="KEGG" id="pfer:IRI77_16550"/>
<dbReference type="Gene3D" id="2.40.420.20">
    <property type="match status" value="1"/>
</dbReference>
<dbReference type="PANTHER" id="PTHR32347:SF27">
    <property type="entry name" value="RND EFFLUX PUMP MEMBRANE FUSION PROTEIN BARREL-SANDWICH DOMAIN-CONTAINING PROTEIN"/>
    <property type="match status" value="1"/>
</dbReference>
<dbReference type="InterPro" id="IPR050465">
    <property type="entry name" value="UPF0194_transport"/>
</dbReference>
<feature type="coiled-coil region" evidence="4">
    <location>
        <begin position="81"/>
        <end position="179"/>
    </location>
</feature>
<sequence>MKRWFWILFLVIVAAAGLWLASKRNAPPESPFARAHRETLVSMLTTNGKTEPVEWSPVHAEREGRVVRLLVQRGQTVGAGAVLAELENNDAQSELAAAQSRLEQAKAELANLQRGGRAAELVEIEGQLKRFQVEREPARREVASLERLVTNQAATRAELDAAKDKLAQLDAQIAAQQARRTALVGQGDIPVAQARVRDAEAAVSLAQRRKELSVIRAPRSGVVYDLAAKSGAWLGAGDLVAKVGDTSKLRVTVYIDEPDLGRIRKGLPVAITWQAEPRGEWKGVVDEIPTQVIALGTRQVGEVVTLADNPNHDLPPGANIDAKIRAQVVENAITIPKAALRRENGELGVFVLKAGKLEWKKVTVGVSSETKAEIQSGVSDGDSVALPSESAIAAGMTVTPVYP</sequence>
<dbReference type="Gene3D" id="2.40.50.100">
    <property type="match status" value="1"/>
</dbReference>
<proteinExistence type="inferred from homology"/>
<accession>A0A7S7SP07</accession>
<dbReference type="EMBL" id="CP063849">
    <property type="protein sequence ID" value="QOY91493.1"/>
    <property type="molecule type" value="Genomic_DNA"/>
</dbReference>
<protein>
    <submittedName>
        <fullName evidence="6">Efflux RND transporter periplasmic adaptor subunit</fullName>
    </submittedName>
</protein>
<dbReference type="PANTHER" id="PTHR32347">
    <property type="entry name" value="EFFLUX SYSTEM COMPONENT YKNX-RELATED"/>
    <property type="match status" value="1"/>
</dbReference>